<keyword evidence="3" id="KW-0472">Membrane</keyword>
<evidence type="ECO:0000256" key="1">
    <source>
        <dbReference type="ARBA" id="ARBA00022679"/>
    </source>
</evidence>
<protein>
    <recommendedName>
        <fullName evidence="4">UBC core domain-containing protein</fullName>
    </recommendedName>
</protein>
<dbReference type="EMBL" id="OIVN01006148">
    <property type="protein sequence ID" value="SPD26205.1"/>
    <property type="molecule type" value="Genomic_DNA"/>
</dbReference>
<dbReference type="Gene3D" id="3.10.110.10">
    <property type="entry name" value="Ubiquitin Conjugating Enzyme"/>
    <property type="match status" value="1"/>
</dbReference>
<evidence type="ECO:0000256" key="3">
    <source>
        <dbReference type="SAM" id="Phobius"/>
    </source>
</evidence>
<evidence type="ECO:0000256" key="2">
    <source>
        <dbReference type="ARBA" id="ARBA00022786"/>
    </source>
</evidence>
<proteinExistence type="predicted"/>
<dbReference type="PANTHER" id="PTHR46116">
    <property type="entry name" value="(E3-INDEPENDENT) E2 UBIQUITIN-CONJUGATING ENZYME"/>
    <property type="match status" value="1"/>
</dbReference>
<dbReference type="AlphaFoldDB" id="A0A2N9IP92"/>
<dbReference type="InterPro" id="IPR016135">
    <property type="entry name" value="UBQ-conjugating_enzyme/RWD"/>
</dbReference>
<dbReference type="InterPro" id="IPR000608">
    <property type="entry name" value="UBC"/>
</dbReference>
<keyword evidence="3" id="KW-0812">Transmembrane</keyword>
<evidence type="ECO:0000313" key="5">
    <source>
        <dbReference type="EMBL" id="SPD26205.1"/>
    </source>
</evidence>
<accession>A0A2N9IP92</accession>
<dbReference type="GO" id="GO:0061631">
    <property type="term" value="F:ubiquitin conjugating enzyme activity"/>
    <property type="evidence" value="ECO:0007669"/>
    <property type="project" value="TreeGrafter"/>
</dbReference>
<dbReference type="SMART" id="SM00212">
    <property type="entry name" value="UBCc"/>
    <property type="match status" value="1"/>
</dbReference>
<dbReference type="FunFam" id="3.10.110.10:FF:000133">
    <property type="entry name" value="Putative ubiquitin-conjugating enzyme E2 38"/>
    <property type="match status" value="1"/>
</dbReference>
<feature type="domain" description="UBC core" evidence="4">
    <location>
        <begin position="37"/>
        <end position="196"/>
    </location>
</feature>
<dbReference type="CDD" id="cd23837">
    <property type="entry name" value="UBCc_UBE2O"/>
    <property type="match status" value="1"/>
</dbReference>
<dbReference type="Pfam" id="PF00179">
    <property type="entry name" value="UQ_con"/>
    <property type="match status" value="1"/>
</dbReference>
<evidence type="ECO:0000259" key="4">
    <source>
        <dbReference type="PROSITE" id="PS50127"/>
    </source>
</evidence>
<gene>
    <name evidence="5" type="ORF">FSB_LOCUS54087</name>
</gene>
<reference evidence="5" key="1">
    <citation type="submission" date="2018-02" db="EMBL/GenBank/DDBJ databases">
        <authorList>
            <person name="Cohen D.B."/>
            <person name="Kent A.D."/>
        </authorList>
    </citation>
    <scope>NUCLEOTIDE SEQUENCE</scope>
</reference>
<name>A0A2N9IP92_FAGSY</name>
<keyword evidence="2" id="KW-0833">Ubl conjugation pathway</keyword>
<keyword evidence="3" id="KW-1133">Transmembrane helix</keyword>
<keyword evidence="1" id="KW-0808">Transferase</keyword>
<sequence length="305" mass="35093">MKEFKQFDIVSDHSDHYFANSNLLRNKKSCFTNSNSSFLKNITHEWKILEDNLPESIYVRVYEERMDLLRAAIVGAAGTPYHDGIFFFDFVFPSNYPNSPPIAYYHAHGLRINPNLYKCGKVCLSLLNTWNGEKEEMWNPGSSTILQVLVSLQALVLNEKPYFNQPGHIAFNEIYQEESNRCNNSIFTISCKTMLLLLRKPPRNFEGFIHDHFCTRGNFILEACKAYTEGSAIVGFYKDDGLFHSSSAIEDSEEFKVLMEKLYPDLVTALTKSAAQDFQFNKWVINLILRVILAFGFLIVISFIK</sequence>
<dbReference type="PANTHER" id="PTHR46116:SF19">
    <property type="entry name" value="UBIQUITIN-CONJUGATING ENZYME FAMILY PROTEIN"/>
    <property type="match status" value="1"/>
</dbReference>
<dbReference type="SUPFAM" id="SSF54495">
    <property type="entry name" value="UBC-like"/>
    <property type="match status" value="1"/>
</dbReference>
<organism evidence="5">
    <name type="scientific">Fagus sylvatica</name>
    <name type="common">Beechnut</name>
    <dbReference type="NCBI Taxonomy" id="28930"/>
    <lineage>
        <taxon>Eukaryota</taxon>
        <taxon>Viridiplantae</taxon>
        <taxon>Streptophyta</taxon>
        <taxon>Embryophyta</taxon>
        <taxon>Tracheophyta</taxon>
        <taxon>Spermatophyta</taxon>
        <taxon>Magnoliopsida</taxon>
        <taxon>eudicotyledons</taxon>
        <taxon>Gunneridae</taxon>
        <taxon>Pentapetalae</taxon>
        <taxon>rosids</taxon>
        <taxon>fabids</taxon>
        <taxon>Fagales</taxon>
        <taxon>Fagaceae</taxon>
        <taxon>Fagus</taxon>
    </lineage>
</organism>
<dbReference type="PROSITE" id="PS50127">
    <property type="entry name" value="UBC_2"/>
    <property type="match status" value="1"/>
</dbReference>
<feature type="transmembrane region" description="Helical" evidence="3">
    <location>
        <begin position="283"/>
        <end position="304"/>
    </location>
</feature>